<feature type="region of interest" description="Disordered" evidence="1">
    <location>
        <begin position="241"/>
        <end position="322"/>
    </location>
</feature>
<evidence type="ECO:0000313" key="2">
    <source>
        <dbReference type="EMBL" id="KAF2998862.1"/>
    </source>
</evidence>
<evidence type="ECO:0000313" key="3">
    <source>
        <dbReference type="Proteomes" id="UP000801428"/>
    </source>
</evidence>
<evidence type="ECO:0000256" key="1">
    <source>
        <dbReference type="SAM" id="MobiDB-lite"/>
    </source>
</evidence>
<proteinExistence type="predicted"/>
<dbReference type="EMBL" id="SWKU01000018">
    <property type="protein sequence ID" value="KAF2998862.1"/>
    <property type="molecule type" value="Genomic_DNA"/>
</dbReference>
<comment type="caution">
    <text evidence="2">The sequence shown here is derived from an EMBL/GenBank/DDBJ whole genome shotgun (WGS) entry which is preliminary data.</text>
</comment>
<dbReference type="AlphaFoldDB" id="A0A9P4T8Y1"/>
<dbReference type="Proteomes" id="UP000801428">
    <property type="component" value="Unassembled WGS sequence"/>
</dbReference>
<feature type="region of interest" description="Disordered" evidence="1">
    <location>
        <begin position="349"/>
        <end position="370"/>
    </location>
</feature>
<dbReference type="OrthoDB" id="10678872at2759"/>
<name>A0A9P4T8Y1_CURKU</name>
<protein>
    <submittedName>
        <fullName evidence="2">Uncharacterized protein</fullName>
    </submittedName>
</protein>
<organism evidence="2 3">
    <name type="scientific">Curvularia kusanoi</name>
    <name type="common">Cochliobolus kusanoi</name>
    <dbReference type="NCBI Taxonomy" id="90978"/>
    <lineage>
        <taxon>Eukaryota</taxon>
        <taxon>Fungi</taxon>
        <taxon>Dikarya</taxon>
        <taxon>Ascomycota</taxon>
        <taxon>Pezizomycotina</taxon>
        <taxon>Dothideomycetes</taxon>
        <taxon>Pleosporomycetidae</taxon>
        <taxon>Pleosporales</taxon>
        <taxon>Pleosporineae</taxon>
        <taxon>Pleosporaceae</taxon>
        <taxon>Curvularia</taxon>
    </lineage>
</organism>
<keyword evidence="3" id="KW-1185">Reference proteome</keyword>
<sequence>MHIAFELPPAKHKNRIRLPQILYRLAYADSAGTVIPEPDHAITTYAEVEPRNFDEGDTLRRHLLQRCFKPPWSSFVSFSDSPAVTQKRIPRWYNKGARLINIIKISTEGMIPAVVRRSGHPEFVVWVSESSKPENGQPLPMEAFLALDPKPEVWISMSQIYNDKPFGDWWFRTSYQEDEWLIDHFMPKSRVLEVLPCKGTKVILEDEANDAVVTEHLGNEEHWWDGSSNIWRKSHEHPRRREAFSLDENSTEQSWEELEVNNGSGGGARSQRKAFNKRGFNPEWEDSQNMTRPCKKARTEIKDDDGNPSQQSDAYSEKELEESLDLKPLLEGAEASEGYLGLAFEYEKGEDGMDKGESGSERSSKSVTAE</sequence>
<accession>A0A9P4T8Y1</accession>
<gene>
    <name evidence="2" type="ORF">E8E13_003828</name>
</gene>
<feature type="compositionally biased region" description="Basic and acidic residues" evidence="1">
    <location>
        <begin position="349"/>
        <end position="364"/>
    </location>
</feature>
<reference evidence="2" key="1">
    <citation type="submission" date="2019-04" db="EMBL/GenBank/DDBJ databases">
        <title>Sequencing of skin fungus with MAO and IRED activity.</title>
        <authorList>
            <person name="Marsaioli A.J."/>
            <person name="Bonatto J.M.C."/>
            <person name="Reis Junior O."/>
        </authorList>
    </citation>
    <scope>NUCLEOTIDE SEQUENCE</scope>
    <source>
        <strain evidence="2">30M1</strain>
    </source>
</reference>